<evidence type="ECO:0000256" key="7">
    <source>
        <dbReference type="ARBA" id="ARBA00023180"/>
    </source>
</evidence>
<evidence type="ECO:0000256" key="2">
    <source>
        <dbReference type="ARBA" id="ARBA00022692"/>
    </source>
</evidence>
<evidence type="ECO:0000256" key="5">
    <source>
        <dbReference type="ARBA" id="ARBA00023136"/>
    </source>
</evidence>
<evidence type="ECO:0000313" key="8">
    <source>
        <dbReference type="EMBL" id="KAK9181575.1"/>
    </source>
</evidence>
<keyword evidence="2" id="KW-0812">Transmembrane</keyword>
<comment type="caution">
    <text evidence="8">The sequence shown here is derived from an EMBL/GenBank/DDBJ whole genome shotgun (WGS) entry which is preliminary data.</text>
</comment>
<keyword evidence="4" id="KW-1133">Transmembrane helix</keyword>
<evidence type="ECO:0000256" key="6">
    <source>
        <dbReference type="ARBA" id="ARBA00023170"/>
    </source>
</evidence>
<keyword evidence="6" id="KW-0675">Receptor</keyword>
<evidence type="ECO:0000256" key="3">
    <source>
        <dbReference type="ARBA" id="ARBA00022729"/>
    </source>
</evidence>
<proteinExistence type="predicted"/>
<dbReference type="GO" id="GO:0016020">
    <property type="term" value="C:membrane"/>
    <property type="evidence" value="ECO:0007669"/>
    <property type="project" value="UniProtKB-SubCell"/>
</dbReference>
<dbReference type="InterPro" id="IPR032675">
    <property type="entry name" value="LRR_dom_sf"/>
</dbReference>
<keyword evidence="3" id="KW-0732">Signal</keyword>
<dbReference type="Pfam" id="PF00560">
    <property type="entry name" value="LRR_1"/>
    <property type="match status" value="2"/>
</dbReference>
<keyword evidence="5" id="KW-0472">Membrane</keyword>
<dbReference type="EMBL" id="JBCGBO010000024">
    <property type="protein sequence ID" value="KAK9181575.1"/>
    <property type="molecule type" value="Genomic_DNA"/>
</dbReference>
<dbReference type="Gene3D" id="3.80.10.10">
    <property type="entry name" value="Ribonuclease Inhibitor"/>
    <property type="match status" value="1"/>
</dbReference>
<dbReference type="SUPFAM" id="SSF52058">
    <property type="entry name" value="L domain-like"/>
    <property type="match status" value="1"/>
</dbReference>
<gene>
    <name evidence="8" type="ORF">WN944_024713</name>
</gene>
<dbReference type="InterPro" id="IPR001611">
    <property type="entry name" value="Leu-rich_rpt"/>
</dbReference>
<reference evidence="8 9" key="1">
    <citation type="submission" date="2024-05" db="EMBL/GenBank/DDBJ databases">
        <title>Haplotype-resolved chromosome-level genome assembly of Huyou (Citrus changshanensis).</title>
        <authorList>
            <person name="Miao C."/>
            <person name="Chen W."/>
            <person name="Wu Y."/>
            <person name="Wang L."/>
            <person name="Zhao S."/>
            <person name="Grierson D."/>
            <person name="Xu C."/>
            <person name="Chen K."/>
        </authorList>
    </citation>
    <scope>NUCLEOTIDE SEQUENCE [LARGE SCALE GENOMIC DNA]</scope>
    <source>
        <strain evidence="8">01-14</strain>
        <tissue evidence="8">Leaf</tissue>
    </source>
</reference>
<evidence type="ECO:0000313" key="9">
    <source>
        <dbReference type="Proteomes" id="UP001428341"/>
    </source>
</evidence>
<protein>
    <submittedName>
        <fullName evidence="8">Uncharacterized protein</fullName>
    </submittedName>
</protein>
<evidence type="ECO:0000256" key="4">
    <source>
        <dbReference type="ARBA" id="ARBA00022989"/>
    </source>
</evidence>
<accession>A0AAP0LUR8</accession>
<dbReference type="Proteomes" id="UP001428341">
    <property type="component" value="Unassembled WGS sequence"/>
</dbReference>
<name>A0AAP0LUR8_9ROSI</name>
<dbReference type="PANTHER" id="PTHR48063">
    <property type="entry name" value="LRR RECEPTOR-LIKE KINASE"/>
    <property type="match status" value="1"/>
</dbReference>
<comment type="subcellular location">
    <subcellularLocation>
        <location evidence="1">Membrane</location>
        <topology evidence="1">Single-pass type I membrane protein</topology>
    </subcellularLocation>
</comment>
<keyword evidence="9" id="KW-1185">Reference proteome</keyword>
<dbReference type="AlphaFoldDB" id="A0AAP0LUR8"/>
<sequence>MGRLSMLEGLSLEGNSLEGMISEAHMSNLSKLTILDFSCNSLALNLSPDWFLPFHLSFVLDFSHNNISGMVRTCLNNLSAMVQNGSSNVIIEYRIQFIDVPEFDYQDRALLKKLCLVRLYSLNLSKNNLTRSIPSKIAQLSLLNSLDSSQNQLIGKIPLSFSQLSHLGVVNLSNNNFSGKIPSNIPLQTFEASAYK</sequence>
<dbReference type="PANTHER" id="PTHR48063:SF98">
    <property type="entry name" value="LRR RECEPTOR-LIKE SERINE_THREONINE-PROTEIN KINASE FLS2"/>
    <property type="match status" value="1"/>
</dbReference>
<organism evidence="8 9">
    <name type="scientific">Citrus x changshan-huyou</name>
    <dbReference type="NCBI Taxonomy" id="2935761"/>
    <lineage>
        <taxon>Eukaryota</taxon>
        <taxon>Viridiplantae</taxon>
        <taxon>Streptophyta</taxon>
        <taxon>Embryophyta</taxon>
        <taxon>Tracheophyta</taxon>
        <taxon>Spermatophyta</taxon>
        <taxon>Magnoliopsida</taxon>
        <taxon>eudicotyledons</taxon>
        <taxon>Gunneridae</taxon>
        <taxon>Pentapetalae</taxon>
        <taxon>rosids</taxon>
        <taxon>malvids</taxon>
        <taxon>Sapindales</taxon>
        <taxon>Rutaceae</taxon>
        <taxon>Aurantioideae</taxon>
        <taxon>Citrus</taxon>
    </lineage>
</organism>
<evidence type="ECO:0000256" key="1">
    <source>
        <dbReference type="ARBA" id="ARBA00004479"/>
    </source>
</evidence>
<keyword evidence="7" id="KW-0325">Glycoprotein</keyword>
<dbReference type="InterPro" id="IPR046956">
    <property type="entry name" value="RLP23-like"/>
</dbReference>